<dbReference type="SMART" id="SM00421">
    <property type="entry name" value="HTH_LUXR"/>
    <property type="match status" value="1"/>
</dbReference>
<reference evidence="6 7" key="1">
    <citation type="submission" date="2017-04" db="EMBL/GenBank/DDBJ databases">
        <title>The complete genome sequence of Streptomyces albolongus YIM 101047, the producer of novel bafilomycins and novel odoriferous sesquiterpenoids.</title>
        <authorList>
            <person name="Yin M."/>
            <person name="Jiang Y."/>
        </authorList>
    </citation>
    <scope>NUCLEOTIDE SEQUENCE [LARGE SCALE GENOMIC DNA]</scope>
    <source>
        <strain evidence="6 7">YIM 101047</strain>
    </source>
</reference>
<dbReference type="Proteomes" id="UP000192251">
    <property type="component" value="Chromosome"/>
</dbReference>
<dbReference type="Pfam" id="PF00196">
    <property type="entry name" value="GerE"/>
    <property type="match status" value="1"/>
</dbReference>
<proteinExistence type="predicted"/>
<protein>
    <recommendedName>
        <fullName evidence="5">HTH luxR-type domain-containing protein</fullName>
    </recommendedName>
</protein>
<dbReference type="InterPro" id="IPR016032">
    <property type="entry name" value="Sig_transdc_resp-reg_C-effctor"/>
</dbReference>
<name>A0ABC8C0A9_9ACTN</name>
<dbReference type="CDD" id="cd06170">
    <property type="entry name" value="LuxR_C_like"/>
    <property type="match status" value="1"/>
</dbReference>
<gene>
    <name evidence="6" type="ORF">B7C62_30975</name>
</gene>
<dbReference type="AlphaFoldDB" id="A0ABC8C0A9"/>
<organism evidence="6 7">
    <name type="scientific">Kitasatospora albolonga</name>
    <dbReference type="NCBI Taxonomy" id="68173"/>
    <lineage>
        <taxon>Bacteria</taxon>
        <taxon>Bacillati</taxon>
        <taxon>Actinomycetota</taxon>
        <taxon>Actinomycetes</taxon>
        <taxon>Kitasatosporales</taxon>
        <taxon>Streptomycetaceae</taxon>
        <taxon>Kitasatospora</taxon>
    </lineage>
</organism>
<feature type="compositionally biased region" description="Pro residues" evidence="4">
    <location>
        <begin position="403"/>
        <end position="421"/>
    </location>
</feature>
<dbReference type="EMBL" id="CP020563">
    <property type="protein sequence ID" value="ARF76207.1"/>
    <property type="molecule type" value="Genomic_DNA"/>
</dbReference>
<keyword evidence="2" id="KW-0238">DNA-binding</keyword>
<evidence type="ECO:0000259" key="5">
    <source>
        <dbReference type="PROSITE" id="PS50043"/>
    </source>
</evidence>
<accession>A0ABC8C0A9</accession>
<dbReference type="GO" id="GO:0003677">
    <property type="term" value="F:DNA binding"/>
    <property type="evidence" value="ECO:0007669"/>
    <property type="project" value="UniProtKB-KW"/>
</dbReference>
<feature type="compositionally biased region" description="Basic and acidic residues" evidence="4">
    <location>
        <begin position="316"/>
        <end position="328"/>
    </location>
</feature>
<evidence type="ECO:0000256" key="2">
    <source>
        <dbReference type="ARBA" id="ARBA00023125"/>
    </source>
</evidence>
<feature type="region of interest" description="Disordered" evidence="4">
    <location>
        <begin position="76"/>
        <end position="97"/>
    </location>
</feature>
<evidence type="ECO:0000256" key="4">
    <source>
        <dbReference type="SAM" id="MobiDB-lite"/>
    </source>
</evidence>
<feature type="region of interest" description="Disordered" evidence="4">
    <location>
        <begin position="396"/>
        <end position="433"/>
    </location>
</feature>
<dbReference type="PROSITE" id="PS50043">
    <property type="entry name" value="HTH_LUXR_2"/>
    <property type="match status" value="1"/>
</dbReference>
<dbReference type="RefSeq" id="WP_084751499.1">
    <property type="nucleotide sequence ID" value="NZ_CP020563.1"/>
</dbReference>
<dbReference type="InterPro" id="IPR036388">
    <property type="entry name" value="WH-like_DNA-bd_sf"/>
</dbReference>
<dbReference type="InterPro" id="IPR000792">
    <property type="entry name" value="Tscrpt_reg_LuxR_C"/>
</dbReference>
<evidence type="ECO:0000313" key="6">
    <source>
        <dbReference type="EMBL" id="ARF76207.1"/>
    </source>
</evidence>
<dbReference type="KEGG" id="kab:B7C62_30975"/>
<dbReference type="PANTHER" id="PTHR44688">
    <property type="entry name" value="DNA-BINDING TRANSCRIPTIONAL ACTIVATOR DEVR_DOSR"/>
    <property type="match status" value="1"/>
</dbReference>
<sequence>MTGTTTGQLVYAPAAPAPARLPLRGREDELARVRRALEFGLDGGCALVTVEGPPGSGRTRFLAECAAVARRLGFVTGHRPERSGPGSPPGDGAPGTPRLTVLDDAHFLAVEPGEAPLTRPHAPYGGRALVRLVAHRRGAPGAPADWSAGHTERINLGPLRAPASLQVAADLLGVPPAAPLARVVRSAGGHPKLLVELVAGMREERLLRVGPHEAELVEERIPQRLRELLQSMLLEYPDECRQLLRVAAVLGRESTVGDLLPILQVPPSALLLTLDRAAATGMLAVGSTRVRFPNELLWRLVVDSVPVPLRQALRRQVADGRRTERTARTAEPTGPAAGPPDLNGQENLIVQLVAEGLTNKQMARRLGISPHTVNYHLRKLFQKAGVNSRIALLRETGWSEPSDGPPGPGPRVSPGPGPLVRPRPGAFEVGGQT</sequence>
<keyword evidence="1" id="KW-0805">Transcription regulation</keyword>
<evidence type="ECO:0000313" key="7">
    <source>
        <dbReference type="Proteomes" id="UP000192251"/>
    </source>
</evidence>
<evidence type="ECO:0000256" key="1">
    <source>
        <dbReference type="ARBA" id="ARBA00023015"/>
    </source>
</evidence>
<keyword evidence="7" id="KW-1185">Reference proteome</keyword>
<dbReference type="PANTHER" id="PTHR44688:SF16">
    <property type="entry name" value="DNA-BINDING TRANSCRIPTIONAL ACTIVATOR DEVR_DOSR"/>
    <property type="match status" value="1"/>
</dbReference>
<keyword evidence="3" id="KW-0804">Transcription</keyword>
<evidence type="ECO:0000256" key="3">
    <source>
        <dbReference type="ARBA" id="ARBA00023163"/>
    </source>
</evidence>
<dbReference type="SUPFAM" id="SSF46894">
    <property type="entry name" value="C-terminal effector domain of the bipartite response regulators"/>
    <property type="match status" value="1"/>
</dbReference>
<feature type="region of interest" description="Disordered" evidence="4">
    <location>
        <begin position="316"/>
        <end position="345"/>
    </location>
</feature>
<feature type="domain" description="HTH luxR-type" evidence="5">
    <location>
        <begin position="335"/>
        <end position="400"/>
    </location>
</feature>
<dbReference type="PRINTS" id="PR00038">
    <property type="entry name" value="HTHLUXR"/>
</dbReference>
<feature type="compositionally biased region" description="Low complexity" evidence="4">
    <location>
        <begin position="329"/>
        <end position="340"/>
    </location>
</feature>
<dbReference type="Gene3D" id="1.10.10.10">
    <property type="entry name" value="Winged helix-like DNA-binding domain superfamily/Winged helix DNA-binding domain"/>
    <property type="match status" value="1"/>
</dbReference>